<evidence type="ECO:0000313" key="7">
    <source>
        <dbReference type="EMBL" id="MBW8725718.1"/>
    </source>
</evidence>
<evidence type="ECO:0000256" key="1">
    <source>
        <dbReference type="ARBA" id="ARBA00022679"/>
    </source>
</evidence>
<accession>A0A952FJA4</accession>
<evidence type="ECO:0000256" key="2">
    <source>
        <dbReference type="ARBA" id="ARBA00035126"/>
    </source>
</evidence>
<dbReference type="GO" id="GO:0009012">
    <property type="term" value="F:aminoglycoside 3''-adenylyltransferase activity"/>
    <property type="evidence" value="ECO:0007669"/>
    <property type="project" value="UniProtKB-EC"/>
</dbReference>
<feature type="domain" description="Adenylyltransferase AadA C-terminal" evidence="6">
    <location>
        <begin position="190"/>
        <end position="240"/>
    </location>
</feature>
<proteinExistence type="predicted"/>
<protein>
    <recommendedName>
        <fullName evidence="3">Aminoglycoside (3'') (9) adenylyltransferase</fullName>
        <ecNumber evidence="2">2.7.7.47</ecNumber>
    </recommendedName>
</protein>
<dbReference type="InterPro" id="IPR043519">
    <property type="entry name" value="NT_sf"/>
</dbReference>
<dbReference type="CDD" id="cd05403">
    <property type="entry name" value="NT_KNTase_like"/>
    <property type="match status" value="1"/>
</dbReference>
<dbReference type="AlphaFoldDB" id="A0A952FJA4"/>
<evidence type="ECO:0000259" key="5">
    <source>
        <dbReference type="Pfam" id="PF01909"/>
    </source>
</evidence>
<comment type="caution">
    <text evidence="7">The sequence shown here is derived from an EMBL/GenBank/DDBJ whole genome shotgun (WGS) entry which is preliminary data.</text>
</comment>
<evidence type="ECO:0000256" key="4">
    <source>
        <dbReference type="ARBA" id="ARBA00048566"/>
    </source>
</evidence>
<evidence type="ECO:0000313" key="8">
    <source>
        <dbReference type="Proteomes" id="UP000700706"/>
    </source>
</evidence>
<comment type="catalytic activity">
    <reaction evidence="4">
        <text>streptomycin + ATP = 3''-O-adenylylstreptomycin + diphosphate</text>
        <dbReference type="Rhea" id="RHEA:20245"/>
        <dbReference type="ChEBI" id="CHEBI:30616"/>
        <dbReference type="ChEBI" id="CHEBI:33019"/>
        <dbReference type="ChEBI" id="CHEBI:58007"/>
        <dbReference type="ChEBI" id="CHEBI:58605"/>
        <dbReference type="EC" id="2.7.7.47"/>
    </reaction>
</comment>
<organism evidence="7 8">
    <name type="scientific">Inquilinus limosus</name>
    <dbReference type="NCBI Taxonomy" id="171674"/>
    <lineage>
        <taxon>Bacteria</taxon>
        <taxon>Pseudomonadati</taxon>
        <taxon>Pseudomonadota</taxon>
        <taxon>Alphaproteobacteria</taxon>
        <taxon>Rhodospirillales</taxon>
        <taxon>Rhodospirillaceae</taxon>
        <taxon>Inquilinus</taxon>
    </lineage>
</organism>
<feature type="domain" description="Polymerase nucleotidyl transferase" evidence="5">
    <location>
        <begin position="29"/>
        <end position="66"/>
    </location>
</feature>
<dbReference type="Proteomes" id="UP000700706">
    <property type="component" value="Unassembled WGS sequence"/>
</dbReference>
<dbReference type="EC" id="2.7.7.47" evidence="2"/>
<name>A0A952FJA4_9PROT</name>
<gene>
    <name evidence="7" type="ORF">JF625_11265</name>
</gene>
<dbReference type="Pfam" id="PF13427">
    <property type="entry name" value="AadA_C"/>
    <property type="match status" value="1"/>
</dbReference>
<dbReference type="InterPro" id="IPR002934">
    <property type="entry name" value="Polymerase_NTP_transf_dom"/>
</dbReference>
<dbReference type="SUPFAM" id="SSF81301">
    <property type="entry name" value="Nucleotidyltransferase"/>
    <property type="match status" value="1"/>
</dbReference>
<dbReference type="InterPro" id="IPR025184">
    <property type="entry name" value="AadA_C"/>
</dbReference>
<dbReference type="EMBL" id="JAEKLZ010000182">
    <property type="protein sequence ID" value="MBW8725718.1"/>
    <property type="molecule type" value="Genomic_DNA"/>
</dbReference>
<sequence>MSGLDDTARRRVEALLTRIDTARPGLLRGLYLVGSIALDDYRPGRSDIDFVATLAAPPGPEDLDALERIHAILATEPGPALDGVYLEEDALTRRPESDRPVPYHLDGRFHRWAPCYEVNPVTWTVLAEHGVTLRGGPAGGIVRRPSPEALAGFQRANLACYWHGWTGDLSAVLAAKAPGDTVDTEALTWGVLGIARLGCGLAAGRIVSKTAAGRWALDALPGPWSGVIEDCLAVRRGERRSFRTDHGRLGLAFMQAIAACAGGHPSEA</sequence>
<evidence type="ECO:0000259" key="6">
    <source>
        <dbReference type="Pfam" id="PF13427"/>
    </source>
</evidence>
<dbReference type="Pfam" id="PF01909">
    <property type="entry name" value="NTP_transf_2"/>
    <property type="match status" value="1"/>
</dbReference>
<evidence type="ECO:0000256" key="3">
    <source>
        <dbReference type="ARBA" id="ARBA00035252"/>
    </source>
</evidence>
<keyword evidence="1" id="KW-0808">Transferase</keyword>
<reference evidence="7" key="1">
    <citation type="submission" date="2020-06" db="EMBL/GenBank/DDBJ databases">
        <title>Stable isotope informed genome-resolved metagenomics uncovers potential trophic interactions in rhizosphere soil.</title>
        <authorList>
            <person name="Starr E.P."/>
            <person name="Shi S."/>
            <person name="Blazewicz S.J."/>
            <person name="Koch B.J."/>
            <person name="Probst A.J."/>
            <person name="Hungate B.A."/>
            <person name="Pett-Ridge J."/>
            <person name="Firestone M.K."/>
            <person name="Banfield J.F."/>
        </authorList>
    </citation>
    <scope>NUCLEOTIDE SEQUENCE</scope>
    <source>
        <strain evidence="7">YM_69_17</strain>
    </source>
</reference>